<feature type="chain" id="PRO_5026975854" description="Lipoprotein" evidence="1">
    <location>
        <begin position="19"/>
        <end position="189"/>
    </location>
</feature>
<protein>
    <recommendedName>
        <fullName evidence="3">Lipoprotein</fullName>
    </recommendedName>
</protein>
<dbReference type="EMBL" id="CADCTV010000054">
    <property type="protein sequence ID" value="CAA9297695.1"/>
    <property type="molecule type" value="Genomic_DNA"/>
</dbReference>
<proteinExistence type="predicted"/>
<accession>A0A6J4K8Q0</accession>
<gene>
    <name evidence="2" type="ORF">AVDCRST_MAG89-238</name>
</gene>
<organism evidence="2">
    <name type="scientific">uncultured Gemmatimonadota bacterium</name>
    <dbReference type="NCBI Taxonomy" id="203437"/>
    <lineage>
        <taxon>Bacteria</taxon>
        <taxon>Pseudomonadati</taxon>
        <taxon>Gemmatimonadota</taxon>
        <taxon>environmental samples</taxon>
    </lineage>
</organism>
<name>A0A6J4K8Q0_9BACT</name>
<keyword evidence="1" id="KW-0732">Signal</keyword>
<sequence length="189" mass="19840">MRLFPTHAAALGALTLLAACDGGGTTTPARLTADQVAGTYQVCELRFSPANTILPTADLLKATVDTTPPPGRVEFTVAFSQAGEYDLIYTRASDAFIQQARGSVDYGAQHVSISMPANSPITSELLLPRPLNLRFTGTGGKRLTAEVSDNLQYPVNRADYARAAGVSEEGLQPTINGRLTATLAVNGCG</sequence>
<evidence type="ECO:0000256" key="1">
    <source>
        <dbReference type="SAM" id="SignalP"/>
    </source>
</evidence>
<reference evidence="2" key="1">
    <citation type="submission" date="2020-02" db="EMBL/GenBank/DDBJ databases">
        <authorList>
            <person name="Meier V. D."/>
        </authorList>
    </citation>
    <scope>NUCLEOTIDE SEQUENCE</scope>
    <source>
        <strain evidence="2">AVDCRST_MAG89</strain>
    </source>
</reference>
<dbReference type="AlphaFoldDB" id="A0A6J4K8Q0"/>
<evidence type="ECO:0000313" key="2">
    <source>
        <dbReference type="EMBL" id="CAA9297695.1"/>
    </source>
</evidence>
<feature type="signal peptide" evidence="1">
    <location>
        <begin position="1"/>
        <end position="18"/>
    </location>
</feature>
<evidence type="ECO:0008006" key="3">
    <source>
        <dbReference type="Google" id="ProtNLM"/>
    </source>
</evidence>
<dbReference type="PROSITE" id="PS51257">
    <property type="entry name" value="PROKAR_LIPOPROTEIN"/>
    <property type="match status" value="1"/>
</dbReference>